<reference evidence="2 3" key="1">
    <citation type="submission" date="2018-03" db="EMBL/GenBank/DDBJ databases">
        <title>Genomic Encyclopedia of Archaeal and Bacterial Type Strains, Phase II (KMG-II): from individual species to whole genera.</title>
        <authorList>
            <person name="Goeker M."/>
        </authorList>
    </citation>
    <scope>NUCLEOTIDE SEQUENCE [LARGE SCALE GENOMIC DNA]</scope>
    <source>
        <strain evidence="2 3">DSM 100065</strain>
    </source>
</reference>
<dbReference type="AlphaFoldDB" id="A0A2T0YYT5"/>
<sequence>MWNQPVATDVPFRSTRDEIMLPNSTCVCETGGTGRQKPPEEPLPVFSLLETRPEPDAPCGRDGRPAFRDGRPAFVTDGRLFVTVRSRDCRNTLKP</sequence>
<evidence type="ECO:0000256" key="1">
    <source>
        <dbReference type="SAM" id="MobiDB-lite"/>
    </source>
</evidence>
<keyword evidence="3" id="KW-1185">Reference proteome</keyword>
<dbReference type="EMBL" id="PVUE01000034">
    <property type="protein sequence ID" value="PRZ29261.1"/>
    <property type="molecule type" value="Genomic_DNA"/>
</dbReference>
<feature type="compositionally biased region" description="Basic and acidic residues" evidence="1">
    <location>
        <begin position="51"/>
        <end position="71"/>
    </location>
</feature>
<organism evidence="2 3">
    <name type="scientific">Antricoccus suffuscus</name>
    <dbReference type="NCBI Taxonomy" id="1629062"/>
    <lineage>
        <taxon>Bacteria</taxon>
        <taxon>Bacillati</taxon>
        <taxon>Actinomycetota</taxon>
        <taxon>Actinomycetes</taxon>
        <taxon>Geodermatophilales</taxon>
        <taxon>Antricoccaceae</taxon>
        <taxon>Antricoccus</taxon>
    </lineage>
</organism>
<evidence type="ECO:0000313" key="2">
    <source>
        <dbReference type="EMBL" id="PRZ29261.1"/>
    </source>
</evidence>
<gene>
    <name evidence="2" type="ORF">CLV47_1341</name>
</gene>
<accession>A0A2T0YYT5</accession>
<protein>
    <submittedName>
        <fullName evidence="2">Uncharacterized protein</fullName>
    </submittedName>
</protein>
<name>A0A2T0YYT5_9ACTN</name>
<evidence type="ECO:0000313" key="3">
    <source>
        <dbReference type="Proteomes" id="UP000237752"/>
    </source>
</evidence>
<comment type="caution">
    <text evidence="2">The sequence shown here is derived from an EMBL/GenBank/DDBJ whole genome shotgun (WGS) entry which is preliminary data.</text>
</comment>
<proteinExistence type="predicted"/>
<dbReference type="Proteomes" id="UP000237752">
    <property type="component" value="Unassembled WGS sequence"/>
</dbReference>
<feature type="region of interest" description="Disordered" evidence="1">
    <location>
        <begin position="50"/>
        <end position="71"/>
    </location>
</feature>